<sequence length="111" mass="12445">MGRPALSLGVRAKVRKRELGIARFPSCTPPQFHEAYLDTTATGRQFLTHERIRIDALAVRGGKKKELRQERQNDVQEHSNAIARPKEGLILSAWSPRAGRWEMARDAEAGG</sequence>
<dbReference type="InParanoid" id="G2XRU0"/>
<reference evidence="2" key="1">
    <citation type="journal article" date="2011" name="PLoS Genet.">
        <title>Genomic analysis of the necrotrophic fungal pathogens Sclerotinia sclerotiorum and Botrytis cinerea.</title>
        <authorList>
            <person name="Amselem J."/>
            <person name="Cuomo C.A."/>
            <person name="van Kan J.A."/>
            <person name="Viaud M."/>
            <person name="Benito E.P."/>
            <person name="Couloux A."/>
            <person name="Coutinho P.M."/>
            <person name="de Vries R.P."/>
            <person name="Dyer P.S."/>
            <person name="Fillinger S."/>
            <person name="Fournier E."/>
            <person name="Gout L."/>
            <person name="Hahn M."/>
            <person name="Kohn L."/>
            <person name="Lapalu N."/>
            <person name="Plummer K.M."/>
            <person name="Pradier J.M."/>
            <person name="Quevillon E."/>
            <person name="Sharon A."/>
            <person name="Simon A."/>
            <person name="ten Have A."/>
            <person name="Tudzynski B."/>
            <person name="Tudzynski P."/>
            <person name="Wincker P."/>
            <person name="Andrew M."/>
            <person name="Anthouard V."/>
            <person name="Beever R.E."/>
            <person name="Beffa R."/>
            <person name="Benoit I."/>
            <person name="Bouzid O."/>
            <person name="Brault B."/>
            <person name="Chen Z."/>
            <person name="Choquer M."/>
            <person name="Collemare J."/>
            <person name="Cotton P."/>
            <person name="Danchin E.G."/>
            <person name="Da Silva C."/>
            <person name="Gautier A."/>
            <person name="Giraud C."/>
            <person name="Giraud T."/>
            <person name="Gonzalez C."/>
            <person name="Grossetete S."/>
            <person name="Guldener U."/>
            <person name="Henrissat B."/>
            <person name="Howlett B.J."/>
            <person name="Kodira C."/>
            <person name="Kretschmer M."/>
            <person name="Lappartient A."/>
            <person name="Leroch M."/>
            <person name="Levis C."/>
            <person name="Mauceli E."/>
            <person name="Neuveglise C."/>
            <person name="Oeser B."/>
            <person name="Pearson M."/>
            <person name="Poulain J."/>
            <person name="Poussereau N."/>
            <person name="Quesneville H."/>
            <person name="Rascle C."/>
            <person name="Schumacher J."/>
            <person name="Segurens B."/>
            <person name="Sexton A."/>
            <person name="Silva E."/>
            <person name="Sirven C."/>
            <person name="Soanes D.M."/>
            <person name="Talbot N.J."/>
            <person name="Templeton M."/>
            <person name="Yandava C."/>
            <person name="Yarden O."/>
            <person name="Zeng Q."/>
            <person name="Rollins J.A."/>
            <person name="Lebrun M.H."/>
            <person name="Dickman M."/>
        </authorList>
    </citation>
    <scope>NUCLEOTIDE SEQUENCE [LARGE SCALE GENOMIC DNA]</scope>
    <source>
        <strain evidence="2">T4</strain>
    </source>
</reference>
<protein>
    <submittedName>
        <fullName evidence="1">Uncharacterized protein</fullName>
    </submittedName>
</protein>
<proteinExistence type="predicted"/>
<accession>G2XRU0</accession>
<dbReference type="HOGENOM" id="CLU_2157989_0_0_1"/>
<gene>
    <name evidence="1" type="ORF">BofuT4_P066150.1</name>
</gene>
<evidence type="ECO:0000313" key="2">
    <source>
        <dbReference type="Proteomes" id="UP000008177"/>
    </source>
</evidence>
<dbReference type="EMBL" id="FQ790258">
    <property type="protein sequence ID" value="CCD43428.1"/>
    <property type="molecule type" value="Genomic_DNA"/>
</dbReference>
<evidence type="ECO:0000313" key="1">
    <source>
        <dbReference type="EMBL" id="CCD43428.1"/>
    </source>
</evidence>
<name>G2XRU0_BOTF4</name>
<dbReference type="AlphaFoldDB" id="G2XRU0"/>
<organism evidence="1 2">
    <name type="scientific">Botryotinia fuckeliana (strain T4)</name>
    <name type="common">Noble rot fungus</name>
    <name type="synonym">Botrytis cinerea</name>
    <dbReference type="NCBI Taxonomy" id="999810"/>
    <lineage>
        <taxon>Eukaryota</taxon>
        <taxon>Fungi</taxon>
        <taxon>Dikarya</taxon>
        <taxon>Ascomycota</taxon>
        <taxon>Pezizomycotina</taxon>
        <taxon>Leotiomycetes</taxon>
        <taxon>Helotiales</taxon>
        <taxon>Sclerotiniaceae</taxon>
        <taxon>Botrytis</taxon>
    </lineage>
</organism>
<dbReference type="Proteomes" id="UP000008177">
    <property type="component" value="Unplaced contigs"/>
</dbReference>